<evidence type="ECO:0000313" key="4">
    <source>
        <dbReference type="Proteomes" id="UP001144673"/>
    </source>
</evidence>
<organism evidence="3 4">
    <name type="scientific">Akanthomyces muscarius</name>
    <name type="common">Entomopathogenic fungus</name>
    <name type="synonym">Lecanicillium muscarium</name>
    <dbReference type="NCBI Taxonomy" id="2231603"/>
    <lineage>
        <taxon>Eukaryota</taxon>
        <taxon>Fungi</taxon>
        <taxon>Dikarya</taxon>
        <taxon>Ascomycota</taxon>
        <taxon>Pezizomycotina</taxon>
        <taxon>Sordariomycetes</taxon>
        <taxon>Hypocreomycetidae</taxon>
        <taxon>Hypocreales</taxon>
        <taxon>Cordycipitaceae</taxon>
        <taxon>Akanthomyces</taxon>
    </lineage>
</organism>
<dbReference type="Pfam" id="PF00856">
    <property type="entry name" value="SET"/>
    <property type="match status" value="1"/>
</dbReference>
<dbReference type="SUPFAM" id="SSF82199">
    <property type="entry name" value="SET domain"/>
    <property type="match status" value="1"/>
</dbReference>
<keyword evidence="4" id="KW-1185">Reference proteome</keyword>
<evidence type="ECO:0000256" key="1">
    <source>
        <dbReference type="SAM" id="MobiDB-lite"/>
    </source>
</evidence>
<dbReference type="InterPro" id="IPR001214">
    <property type="entry name" value="SET_dom"/>
</dbReference>
<dbReference type="PANTHER" id="PTHR47332:SF4">
    <property type="entry name" value="SET DOMAIN-CONTAINING PROTEIN 5"/>
    <property type="match status" value="1"/>
</dbReference>
<dbReference type="GeneID" id="80892546"/>
<feature type="domain" description="SET" evidence="2">
    <location>
        <begin position="28"/>
        <end position="168"/>
    </location>
</feature>
<feature type="compositionally biased region" description="Low complexity" evidence="1">
    <location>
        <begin position="14"/>
        <end position="25"/>
    </location>
</feature>
<gene>
    <name evidence="3" type="ORF">LMH87_005387</name>
</gene>
<evidence type="ECO:0000313" key="3">
    <source>
        <dbReference type="EMBL" id="KAJ4163676.1"/>
    </source>
</evidence>
<dbReference type="InterPro" id="IPR053185">
    <property type="entry name" value="SET_domain_protein"/>
</dbReference>
<feature type="region of interest" description="Disordered" evidence="1">
    <location>
        <begin position="1"/>
        <end position="25"/>
    </location>
</feature>
<proteinExistence type="predicted"/>
<accession>A0A9W8UQJ2</accession>
<reference evidence="3" key="1">
    <citation type="journal article" date="2023" name="Access Microbiol">
        <title>De-novo genome assembly for Akanthomyces muscarius, a biocontrol agent of insect agricultural pests.</title>
        <authorList>
            <person name="Erdos Z."/>
            <person name="Studholme D.J."/>
            <person name="Raymond B."/>
            <person name="Sharma M."/>
        </authorList>
    </citation>
    <scope>NUCLEOTIDE SEQUENCE</scope>
    <source>
        <strain evidence="3">Ve6</strain>
    </source>
</reference>
<dbReference type="PROSITE" id="PS50280">
    <property type="entry name" value="SET"/>
    <property type="match status" value="1"/>
</dbReference>
<dbReference type="KEGG" id="amus:LMH87_005387"/>
<dbReference type="EMBL" id="JAJHUN010000001">
    <property type="protein sequence ID" value="KAJ4163676.1"/>
    <property type="molecule type" value="Genomic_DNA"/>
</dbReference>
<dbReference type="SMART" id="SM00317">
    <property type="entry name" value="SET"/>
    <property type="match status" value="1"/>
</dbReference>
<dbReference type="RefSeq" id="XP_056058591.1">
    <property type="nucleotide sequence ID" value="XM_056203098.1"/>
</dbReference>
<dbReference type="PANTHER" id="PTHR47332">
    <property type="entry name" value="SET DOMAIN-CONTAINING PROTEIN 5"/>
    <property type="match status" value="1"/>
</dbReference>
<evidence type="ECO:0000259" key="2">
    <source>
        <dbReference type="PROSITE" id="PS50280"/>
    </source>
</evidence>
<dbReference type="InterPro" id="IPR046341">
    <property type="entry name" value="SET_dom_sf"/>
</dbReference>
<dbReference type="Proteomes" id="UP001144673">
    <property type="component" value="Chromosome 1"/>
</dbReference>
<comment type="caution">
    <text evidence="3">The sequence shown here is derived from an EMBL/GenBank/DDBJ whole genome shotgun (WGS) entry which is preliminary data.</text>
</comment>
<dbReference type="Gene3D" id="2.170.270.10">
    <property type="entry name" value="SET domain"/>
    <property type="match status" value="1"/>
</dbReference>
<sequence length="204" mass="22561">MDPAAALPTPPTTPVKTPSPTTTTTTTKAFVIRPSSTGGMGAYATRALAHNDVILEETPLLVVAERSHLFAALARLSRKRQTKALKLHASDHFKPGTPWLEAVWDTNSFATGVSRETGLFPIAARFNHACEPRDNIHWAYDAARRRLRLWVGAEEGIAEGEELKICYGRTKTPELLYRWYGFRCACGACEGLSDQEVDSFSVKW</sequence>
<protein>
    <recommendedName>
        <fullName evidence="2">SET domain-containing protein</fullName>
    </recommendedName>
</protein>
<dbReference type="AlphaFoldDB" id="A0A9W8UQJ2"/>
<name>A0A9W8UQJ2_AKAMU</name>